<accession>A0ABD0PD35</accession>
<keyword evidence="2" id="KW-1185">Reference proteome</keyword>
<dbReference type="Proteomes" id="UP001529510">
    <property type="component" value="Unassembled WGS sequence"/>
</dbReference>
<feature type="non-terminal residue" evidence="1">
    <location>
        <position position="64"/>
    </location>
</feature>
<reference evidence="1 2" key="1">
    <citation type="submission" date="2024-05" db="EMBL/GenBank/DDBJ databases">
        <title>Genome sequencing and assembly of Indian major carp, Cirrhinus mrigala (Hamilton, 1822).</title>
        <authorList>
            <person name="Mohindra V."/>
            <person name="Chowdhury L.M."/>
            <person name="Lal K."/>
            <person name="Jena J.K."/>
        </authorList>
    </citation>
    <scope>NUCLEOTIDE SEQUENCE [LARGE SCALE GENOMIC DNA]</scope>
    <source>
        <strain evidence="1">CM1030</strain>
        <tissue evidence="1">Blood</tissue>
    </source>
</reference>
<comment type="caution">
    <text evidence="1">The sequence shown here is derived from an EMBL/GenBank/DDBJ whole genome shotgun (WGS) entry which is preliminary data.</text>
</comment>
<evidence type="ECO:0000313" key="1">
    <source>
        <dbReference type="EMBL" id="KAL0171246.1"/>
    </source>
</evidence>
<feature type="non-terminal residue" evidence="1">
    <location>
        <position position="1"/>
    </location>
</feature>
<name>A0ABD0PD35_CIRMR</name>
<sequence>AVHHVSVMVNVSHSVLHCMETWGTEPTYTWLHEKVVVTEKVGHVSADGTSLYVSGTFCGHFTCV</sequence>
<protein>
    <submittedName>
        <fullName evidence="1">Uncharacterized protein</fullName>
    </submittedName>
</protein>
<dbReference type="AlphaFoldDB" id="A0ABD0PD35"/>
<dbReference type="EMBL" id="JAMKFB020000016">
    <property type="protein sequence ID" value="KAL0171246.1"/>
    <property type="molecule type" value="Genomic_DNA"/>
</dbReference>
<organism evidence="1 2">
    <name type="scientific">Cirrhinus mrigala</name>
    <name type="common">Mrigala</name>
    <dbReference type="NCBI Taxonomy" id="683832"/>
    <lineage>
        <taxon>Eukaryota</taxon>
        <taxon>Metazoa</taxon>
        <taxon>Chordata</taxon>
        <taxon>Craniata</taxon>
        <taxon>Vertebrata</taxon>
        <taxon>Euteleostomi</taxon>
        <taxon>Actinopterygii</taxon>
        <taxon>Neopterygii</taxon>
        <taxon>Teleostei</taxon>
        <taxon>Ostariophysi</taxon>
        <taxon>Cypriniformes</taxon>
        <taxon>Cyprinidae</taxon>
        <taxon>Labeoninae</taxon>
        <taxon>Labeonini</taxon>
        <taxon>Cirrhinus</taxon>
    </lineage>
</organism>
<evidence type="ECO:0000313" key="2">
    <source>
        <dbReference type="Proteomes" id="UP001529510"/>
    </source>
</evidence>
<proteinExistence type="predicted"/>
<gene>
    <name evidence="1" type="ORF">M9458_031557</name>
</gene>